<reference evidence="2 3" key="1">
    <citation type="submission" date="2024-07" db="EMBL/GenBank/DDBJ databases">
        <title>Section-level genome sequencing and comparative genomics of Aspergillus sections Usti and Cavernicolus.</title>
        <authorList>
            <consortium name="Lawrence Berkeley National Laboratory"/>
            <person name="Nybo J.L."/>
            <person name="Vesth T.C."/>
            <person name="Theobald S."/>
            <person name="Frisvad J.C."/>
            <person name="Larsen T.O."/>
            <person name="Kjaerboelling I."/>
            <person name="Rothschild-Mancinelli K."/>
            <person name="Lyhne E.K."/>
            <person name="Kogle M.E."/>
            <person name="Barry K."/>
            <person name="Clum A."/>
            <person name="Na H."/>
            <person name="Ledsgaard L."/>
            <person name="Lin J."/>
            <person name="Lipzen A."/>
            <person name="Kuo A."/>
            <person name="Riley R."/>
            <person name="Mondo S."/>
            <person name="Labutti K."/>
            <person name="Haridas S."/>
            <person name="Pangalinan J."/>
            <person name="Salamov A.A."/>
            <person name="Simmons B.A."/>
            <person name="Magnuson J.K."/>
            <person name="Chen J."/>
            <person name="Drula E."/>
            <person name="Henrissat B."/>
            <person name="Wiebenga A."/>
            <person name="Lubbers R.J."/>
            <person name="Gomes A.C."/>
            <person name="Makela M.R."/>
            <person name="Stajich J."/>
            <person name="Grigoriev I.V."/>
            <person name="Mortensen U.H."/>
            <person name="De Vries R.P."/>
            <person name="Baker S.E."/>
            <person name="Andersen M.R."/>
        </authorList>
    </citation>
    <scope>NUCLEOTIDE SEQUENCE [LARGE SCALE GENOMIC DNA]</scope>
    <source>
        <strain evidence="2 3">CBS 123904</strain>
    </source>
</reference>
<dbReference type="InterPro" id="IPR033877">
    <property type="entry name" value="Frm2/Hbn1"/>
</dbReference>
<dbReference type="EMBL" id="JBFXLU010000111">
    <property type="protein sequence ID" value="KAL2841269.1"/>
    <property type="molecule type" value="Genomic_DNA"/>
</dbReference>
<comment type="caution">
    <text evidence="2">The sequence shown here is derived from an EMBL/GenBank/DDBJ whole genome shotgun (WGS) entry which is preliminary data.</text>
</comment>
<dbReference type="Pfam" id="PF00881">
    <property type="entry name" value="Nitroreductase"/>
    <property type="match status" value="1"/>
</dbReference>
<dbReference type="InterPro" id="IPR000415">
    <property type="entry name" value="Nitroreductase-like"/>
</dbReference>
<gene>
    <name evidence="2" type="ORF">BJY01DRAFT_249620</name>
</gene>
<dbReference type="PANTHER" id="PTHR43035:SF1">
    <property type="entry name" value="FATTY ACID REPRESSION MUTANT PROTEIN 2-RELATED"/>
    <property type="match status" value="1"/>
</dbReference>
<dbReference type="InterPro" id="IPR029479">
    <property type="entry name" value="Nitroreductase"/>
</dbReference>
<evidence type="ECO:0000259" key="1">
    <source>
        <dbReference type="Pfam" id="PF00881"/>
    </source>
</evidence>
<dbReference type="Gene3D" id="3.40.109.10">
    <property type="entry name" value="NADH Oxidase"/>
    <property type="match status" value="1"/>
</dbReference>
<dbReference type="SUPFAM" id="SSF55469">
    <property type="entry name" value="FMN-dependent nitroreductase-like"/>
    <property type="match status" value="1"/>
</dbReference>
<protein>
    <submittedName>
        <fullName evidence="2">Nitroreductase-like protein</fullName>
    </submittedName>
</protein>
<sequence>MASPIVTISFSEATQKRRSIRALKPQTTVPDSVIVQLAEAALLTKLWSVITADTLRERIGEDRWNAAGTAGLASTRERIANTANTAYGTILFWDDLSTTEEWVQQSNGMHQYCLWTALSALGLGVNVKHYNPLIDARVRGMWNVSAHWKLGAQMVFGRPSRGGDGALRGEDAEASLGAEDAGLWGGWGQQSSLN</sequence>
<dbReference type="Proteomes" id="UP001610446">
    <property type="component" value="Unassembled WGS sequence"/>
</dbReference>
<organism evidence="2 3">
    <name type="scientific">Aspergillus pseudoustus</name>
    <dbReference type="NCBI Taxonomy" id="1810923"/>
    <lineage>
        <taxon>Eukaryota</taxon>
        <taxon>Fungi</taxon>
        <taxon>Dikarya</taxon>
        <taxon>Ascomycota</taxon>
        <taxon>Pezizomycotina</taxon>
        <taxon>Eurotiomycetes</taxon>
        <taxon>Eurotiomycetidae</taxon>
        <taxon>Eurotiales</taxon>
        <taxon>Aspergillaceae</taxon>
        <taxon>Aspergillus</taxon>
        <taxon>Aspergillus subgen. Nidulantes</taxon>
    </lineage>
</organism>
<feature type="domain" description="Nitroreductase" evidence="1">
    <location>
        <begin position="16"/>
        <end position="158"/>
    </location>
</feature>
<evidence type="ECO:0000313" key="3">
    <source>
        <dbReference type="Proteomes" id="UP001610446"/>
    </source>
</evidence>
<evidence type="ECO:0000313" key="2">
    <source>
        <dbReference type="EMBL" id="KAL2841269.1"/>
    </source>
</evidence>
<accession>A0ABR4JMJ7</accession>
<name>A0ABR4JMJ7_9EURO</name>
<dbReference type="PANTHER" id="PTHR43035">
    <property type="entry name" value="FATTY ACID REPRESSION MUTANT PROTEIN 2-RELATED"/>
    <property type="match status" value="1"/>
</dbReference>
<proteinExistence type="predicted"/>
<keyword evidence="3" id="KW-1185">Reference proteome</keyword>